<dbReference type="EMBL" id="RJGP01001687">
    <property type="protein sequence ID" value="RVZ08889.1"/>
    <property type="molecule type" value="Genomic_DNA"/>
</dbReference>
<dbReference type="AlphaFoldDB" id="A0A438VE70"/>
<gene>
    <name evidence="1" type="ORF">EC518_15420</name>
</gene>
<organism evidence="1 2">
    <name type="scientific">Helicobacter pylori</name>
    <name type="common">Campylobacter pylori</name>
    <dbReference type="NCBI Taxonomy" id="210"/>
    <lineage>
        <taxon>Bacteria</taxon>
        <taxon>Pseudomonadati</taxon>
        <taxon>Campylobacterota</taxon>
        <taxon>Epsilonproteobacteria</taxon>
        <taxon>Campylobacterales</taxon>
        <taxon>Helicobacteraceae</taxon>
        <taxon>Helicobacter</taxon>
    </lineage>
</organism>
<feature type="non-terminal residue" evidence="1">
    <location>
        <position position="1"/>
    </location>
</feature>
<dbReference type="GO" id="GO:0016787">
    <property type="term" value="F:hydrolase activity"/>
    <property type="evidence" value="ECO:0007669"/>
    <property type="project" value="UniProtKB-KW"/>
</dbReference>
<evidence type="ECO:0000313" key="1">
    <source>
        <dbReference type="EMBL" id="RVZ08889.1"/>
    </source>
</evidence>
<keyword evidence="1" id="KW-0378">Hydrolase</keyword>
<proteinExistence type="predicted"/>
<evidence type="ECO:0000313" key="2">
    <source>
        <dbReference type="Proteomes" id="UP000289022"/>
    </source>
</evidence>
<name>A0A438VE70_HELPX</name>
<comment type="caution">
    <text evidence="1">The sequence shown here is derived from an EMBL/GenBank/DDBJ whole genome shotgun (WGS) entry which is preliminary data.</text>
</comment>
<accession>A0A438VE70</accession>
<feature type="non-terminal residue" evidence="1">
    <location>
        <position position="78"/>
    </location>
</feature>
<reference evidence="1 2" key="1">
    <citation type="submission" date="2018-11" db="EMBL/GenBank/DDBJ databases">
        <title>Genetic determinants and prediction of antibiotic resistance phenotypes in Helicobacter pylori.</title>
        <authorList>
            <person name="Wagner K."/>
        </authorList>
    </citation>
    <scope>NUCLEOTIDE SEQUENCE [LARGE SCALE GENOMIC DNA]</scope>
    <source>
        <strain evidence="1 2">ZH70</strain>
    </source>
</reference>
<sequence length="78" mass="9027">PKYGDEIIAIVTDLKDPKAVAHHKFCKKAIAEVDAKAPMVYIEWHKRDRTIYKMMFYLGEKKSVLAGLLTFLNRNECN</sequence>
<dbReference type="Proteomes" id="UP000289022">
    <property type="component" value="Unassembled WGS sequence"/>
</dbReference>
<protein>
    <submittedName>
        <fullName evidence="1">Penta-phosphate guanosine-3'-pyrophosphohydrolase</fullName>
    </submittedName>
</protein>